<reference evidence="1" key="1">
    <citation type="submission" date="2010-07" db="EMBL/GenBank/DDBJ databases">
        <authorList>
            <consortium name="CONSOLIDER consortium CSD2007-00005"/>
            <person name="Guazzaroni M.-E."/>
            <person name="Richter M."/>
            <person name="Garcia-Salamanca A."/>
            <person name="Yarza P."/>
            <person name="Ferrer M."/>
        </authorList>
    </citation>
    <scope>NUCLEOTIDE SEQUENCE</scope>
</reference>
<gene>
    <name evidence="1" type="ORF">LDC_2458</name>
</gene>
<sequence length="102" mass="11093">MLERFMDASGNLVRAVRDPLLKTAATGTSGLARAATMVFERIEKEFPGLPDVVRFLGGMGAFMQILQMLEASGKDLSEEEKIQALSEALAEQVKKGIESGQY</sequence>
<organism evidence="1">
    <name type="scientific">sediment metagenome</name>
    <dbReference type="NCBI Taxonomy" id="749907"/>
    <lineage>
        <taxon>unclassified sequences</taxon>
        <taxon>metagenomes</taxon>
        <taxon>ecological metagenomes</taxon>
    </lineage>
</organism>
<comment type="caution">
    <text evidence="1">The sequence shown here is derived from an EMBL/GenBank/DDBJ whole genome shotgun (WGS) entry which is preliminary data.</text>
</comment>
<protein>
    <submittedName>
        <fullName evidence="1">Uncharacterized protein</fullName>
    </submittedName>
</protein>
<proteinExistence type="predicted"/>
<evidence type="ECO:0000313" key="1">
    <source>
        <dbReference type="EMBL" id="EFK95531.1"/>
    </source>
</evidence>
<feature type="non-terminal residue" evidence="1">
    <location>
        <position position="102"/>
    </location>
</feature>
<accession>D9PLN5</accession>
<dbReference type="AlphaFoldDB" id="D9PLN5"/>
<name>D9PLN5_9ZZZZ</name>
<dbReference type="EMBL" id="ADZX01000747">
    <property type="protein sequence ID" value="EFK95531.1"/>
    <property type="molecule type" value="Genomic_DNA"/>
</dbReference>
<reference evidence="1" key="2">
    <citation type="journal article" date="2011" name="Microb. Ecol.">
        <title>Taxonomic and Functional Metagenomic Profiling of the Microbial Community in the Anoxic Sediment of a Sub-saline Shallow Lake (Laguna de Carrizo, Central Spain).</title>
        <authorList>
            <person name="Ferrer M."/>
            <person name="Guazzaroni M.E."/>
            <person name="Richter M."/>
            <person name="Garcia-Salamanca A."/>
            <person name="Yarza P."/>
            <person name="Suarez-Suarez A."/>
            <person name="Solano J."/>
            <person name="Alcaide M."/>
            <person name="van Dillewijn P."/>
            <person name="Molina-Henares M.A."/>
            <person name="Lopez-Cortes N."/>
            <person name="Al-Ramahi Y."/>
            <person name="Guerrero C."/>
            <person name="Acosta A."/>
            <person name="de Eugenio L.I."/>
            <person name="Martinez V."/>
            <person name="Marques S."/>
            <person name="Rojo F."/>
            <person name="Santero E."/>
            <person name="Genilloud O."/>
            <person name="Perez-Perez J."/>
            <person name="Rossello-Mora R."/>
            <person name="Ramos J.L."/>
        </authorList>
    </citation>
    <scope>NUCLEOTIDE SEQUENCE</scope>
</reference>